<evidence type="ECO:0000256" key="2">
    <source>
        <dbReference type="SAM" id="MobiDB-lite"/>
    </source>
</evidence>
<sequence>MTSQQETDVRSIERQLQRLGRLRQQRQALEAEENELTAAVRGRMSEHGITIVRSHDFQARLVRREQLNVDPAALQRRLSKKDFLACITVRVQEARKYLGNVALRRIGEVAESVQLRISPRAERATSSSESSEKQLADTQQ</sequence>
<reference evidence="3" key="1">
    <citation type="journal article" date="2015" name="Nature">
        <title>Complex archaea that bridge the gap between prokaryotes and eukaryotes.</title>
        <authorList>
            <person name="Spang A."/>
            <person name="Saw J.H."/>
            <person name="Jorgensen S.L."/>
            <person name="Zaremba-Niedzwiedzka K."/>
            <person name="Martijn J."/>
            <person name="Lind A.E."/>
            <person name="van Eijk R."/>
            <person name="Schleper C."/>
            <person name="Guy L."/>
            <person name="Ettema T.J."/>
        </authorList>
    </citation>
    <scope>NUCLEOTIDE SEQUENCE</scope>
</reference>
<comment type="caution">
    <text evidence="3">The sequence shown here is derived from an EMBL/GenBank/DDBJ whole genome shotgun (WGS) entry which is preliminary data.</text>
</comment>
<evidence type="ECO:0000256" key="1">
    <source>
        <dbReference type="SAM" id="Coils"/>
    </source>
</evidence>
<dbReference type="EMBL" id="LAZR01012106">
    <property type="protein sequence ID" value="KKM40600.1"/>
    <property type="molecule type" value="Genomic_DNA"/>
</dbReference>
<proteinExistence type="predicted"/>
<gene>
    <name evidence="3" type="ORF">LCGC14_1563700</name>
</gene>
<accession>A0A0F9J7X4</accession>
<dbReference type="AlphaFoldDB" id="A0A0F9J7X4"/>
<organism evidence="3">
    <name type="scientific">marine sediment metagenome</name>
    <dbReference type="NCBI Taxonomy" id="412755"/>
    <lineage>
        <taxon>unclassified sequences</taxon>
        <taxon>metagenomes</taxon>
        <taxon>ecological metagenomes</taxon>
    </lineage>
</organism>
<feature type="compositionally biased region" description="Basic and acidic residues" evidence="2">
    <location>
        <begin position="130"/>
        <end position="140"/>
    </location>
</feature>
<feature type="region of interest" description="Disordered" evidence="2">
    <location>
        <begin position="118"/>
        <end position="140"/>
    </location>
</feature>
<name>A0A0F9J7X4_9ZZZZ</name>
<keyword evidence="1" id="KW-0175">Coiled coil</keyword>
<evidence type="ECO:0000313" key="3">
    <source>
        <dbReference type="EMBL" id="KKM40600.1"/>
    </source>
</evidence>
<feature type="coiled-coil region" evidence="1">
    <location>
        <begin position="12"/>
        <end position="42"/>
    </location>
</feature>
<protein>
    <submittedName>
        <fullName evidence="3">Uncharacterized protein</fullName>
    </submittedName>
</protein>